<accession>A0A9P4QZ60</accession>
<protein>
    <recommendedName>
        <fullName evidence="4">BED-type domain-containing protein</fullName>
    </recommendedName>
</protein>
<dbReference type="AlphaFoldDB" id="A0A9P4QZ60"/>
<comment type="caution">
    <text evidence="2">The sequence shown here is derived from an EMBL/GenBank/DDBJ whole genome shotgun (WGS) entry which is preliminary data.</text>
</comment>
<evidence type="ECO:0000313" key="2">
    <source>
        <dbReference type="EMBL" id="KAF2735564.1"/>
    </source>
</evidence>
<feature type="compositionally biased region" description="Low complexity" evidence="1">
    <location>
        <begin position="24"/>
        <end position="37"/>
    </location>
</feature>
<feature type="region of interest" description="Disordered" evidence="1">
    <location>
        <begin position="1"/>
        <end position="85"/>
    </location>
</feature>
<gene>
    <name evidence="2" type="ORF">EJ04DRAFT_599967</name>
</gene>
<organism evidence="2 3">
    <name type="scientific">Polyplosphaeria fusca</name>
    <dbReference type="NCBI Taxonomy" id="682080"/>
    <lineage>
        <taxon>Eukaryota</taxon>
        <taxon>Fungi</taxon>
        <taxon>Dikarya</taxon>
        <taxon>Ascomycota</taxon>
        <taxon>Pezizomycotina</taxon>
        <taxon>Dothideomycetes</taxon>
        <taxon>Pleosporomycetidae</taxon>
        <taxon>Pleosporales</taxon>
        <taxon>Tetraplosphaeriaceae</taxon>
        <taxon>Polyplosphaeria</taxon>
    </lineage>
</organism>
<evidence type="ECO:0000313" key="3">
    <source>
        <dbReference type="Proteomes" id="UP000799444"/>
    </source>
</evidence>
<dbReference type="EMBL" id="ML996134">
    <property type="protein sequence ID" value="KAF2735564.1"/>
    <property type="molecule type" value="Genomic_DNA"/>
</dbReference>
<name>A0A9P4QZ60_9PLEO</name>
<evidence type="ECO:0008006" key="4">
    <source>
        <dbReference type="Google" id="ProtNLM"/>
    </source>
</evidence>
<dbReference type="OrthoDB" id="10657219at2759"/>
<proteinExistence type="predicted"/>
<reference evidence="2" key="1">
    <citation type="journal article" date="2020" name="Stud. Mycol.">
        <title>101 Dothideomycetes genomes: a test case for predicting lifestyles and emergence of pathogens.</title>
        <authorList>
            <person name="Haridas S."/>
            <person name="Albert R."/>
            <person name="Binder M."/>
            <person name="Bloem J."/>
            <person name="Labutti K."/>
            <person name="Salamov A."/>
            <person name="Andreopoulos B."/>
            <person name="Baker S."/>
            <person name="Barry K."/>
            <person name="Bills G."/>
            <person name="Bluhm B."/>
            <person name="Cannon C."/>
            <person name="Castanera R."/>
            <person name="Culley D."/>
            <person name="Daum C."/>
            <person name="Ezra D."/>
            <person name="Gonzalez J."/>
            <person name="Henrissat B."/>
            <person name="Kuo A."/>
            <person name="Liang C."/>
            <person name="Lipzen A."/>
            <person name="Lutzoni F."/>
            <person name="Magnuson J."/>
            <person name="Mondo S."/>
            <person name="Nolan M."/>
            <person name="Ohm R."/>
            <person name="Pangilinan J."/>
            <person name="Park H.-J."/>
            <person name="Ramirez L."/>
            <person name="Alfaro M."/>
            <person name="Sun H."/>
            <person name="Tritt A."/>
            <person name="Yoshinaga Y."/>
            <person name="Zwiers L.-H."/>
            <person name="Turgeon B."/>
            <person name="Goodwin S."/>
            <person name="Spatafora J."/>
            <person name="Crous P."/>
            <person name="Grigoriev I."/>
        </authorList>
    </citation>
    <scope>NUCLEOTIDE SEQUENCE</scope>
    <source>
        <strain evidence="2">CBS 125425</strain>
    </source>
</reference>
<sequence length="248" mass="28149">MSQDPTRRLRNTPRRASRLSTPQITPSRASPSPISTPSRRRADRRRPIDILSDSDASAYETDGGQGPSRGPQFHGGTREARRRASKVPRIARFEYNWVNFDRIPGYTADERQVRRRAGYWLYGVPLQRTDDKTQWYLCKLCHLKDPPQNAVLRVNGGGGVLNHLRARHGDQYSHVRSNMVKVASADKGISSILATLDDKDPVQQAIHSTAVTVFNPQGIQKDLLTWIVADKIPFYKLSSEYFRRLLSL</sequence>
<evidence type="ECO:0000256" key="1">
    <source>
        <dbReference type="SAM" id="MobiDB-lite"/>
    </source>
</evidence>
<dbReference type="Proteomes" id="UP000799444">
    <property type="component" value="Unassembled WGS sequence"/>
</dbReference>
<feature type="compositionally biased region" description="Basic residues" evidence="1">
    <location>
        <begin position="8"/>
        <end position="17"/>
    </location>
</feature>
<keyword evidence="3" id="KW-1185">Reference proteome</keyword>